<reference evidence="1" key="1">
    <citation type="journal article" date="2023" name="Front. Mar. Sci.">
        <title>A new Merluccius polli reference genome to investigate the effects of global change in West African waters.</title>
        <authorList>
            <person name="Mateo J.L."/>
            <person name="Blanco-Fernandez C."/>
            <person name="Garcia-Vazquez E."/>
            <person name="Machado-Schiaffino G."/>
        </authorList>
    </citation>
    <scope>NUCLEOTIDE SEQUENCE</scope>
    <source>
        <strain evidence="1">C29</strain>
        <tissue evidence="1">Fin</tissue>
    </source>
</reference>
<keyword evidence="2" id="KW-1185">Reference proteome</keyword>
<dbReference type="Pfam" id="PF03098">
    <property type="entry name" value="An_peroxidase"/>
    <property type="match status" value="1"/>
</dbReference>
<dbReference type="Proteomes" id="UP001174136">
    <property type="component" value="Unassembled WGS sequence"/>
</dbReference>
<dbReference type="GO" id="GO:0006979">
    <property type="term" value="P:response to oxidative stress"/>
    <property type="evidence" value="ECO:0007669"/>
    <property type="project" value="InterPro"/>
</dbReference>
<comment type="caution">
    <text evidence="1">The sequence shown here is derived from an EMBL/GenBank/DDBJ whole genome shotgun (WGS) entry which is preliminary data.</text>
</comment>
<dbReference type="InterPro" id="IPR037120">
    <property type="entry name" value="Haem_peroxidase_sf_animal"/>
</dbReference>
<dbReference type="SUPFAM" id="SSF48113">
    <property type="entry name" value="Heme-dependent peroxidases"/>
    <property type="match status" value="1"/>
</dbReference>
<name>A0AA47M7R8_MERPO</name>
<dbReference type="GO" id="GO:0005615">
    <property type="term" value="C:extracellular space"/>
    <property type="evidence" value="ECO:0007669"/>
    <property type="project" value="TreeGrafter"/>
</dbReference>
<protein>
    <submittedName>
        <fullName evidence="1">Eosinophil peroxidase</fullName>
    </submittedName>
</protein>
<dbReference type="PANTHER" id="PTHR11475">
    <property type="entry name" value="OXIDASE/PEROXIDASE"/>
    <property type="match status" value="1"/>
</dbReference>
<dbReference type="GO" id="GO:0020037">
    <property type="term" value="F:heme binding"/>
    <property type="evidence" value="ECO:0007669"/>
    <property type="project" value="InterPro"/>
</dbReference>
<evidence type="ECO:0000313" key="2">
    <source>
        <dbReference type="Proteomes" id="UP001174136"/>
    </source>
</evidence>
<gene>
    <name evidence="1" type="primary">EPX_3</name>
    <name evidence="1" type="ORF">N1851_029045</name>
</gene>
<dbReference type="Gene3D" id="1.10.640.10">
    <property type="entry name" value="Haem peroxidase domain superfamily, animal type"/>
    <property type="match status" value="1"/>
</dbReference>
<keyword evidence="1" id="KW-0560">Oxidoreductase</keyword>
<sequence length="311" mass="35315">MAKVDQDYEYSRRASLARVRRDIVNPSDILRLMKQPVGISRSAVRASDYMDHAIQLLQKRSLQEHSIHKRSINATDLIDEDDLQTIADLTGCTARLRSPSCKTTPNLERFRTPTGECNNQYVFNFFLLSNLSCGISSKMFSGTKGQNAPCVCPRRSQCGVYVSKVNKESQPFMSDFSRKNLRLGASNTPFTRLLPPKYQDGFSLPIGWDPQKKINNYLLPLVRKVSNRILSTSNEDVESDPLFTHLVTIFGQWTDHDLTFTPHVPVIRSFNDGIDCTDTGSPEGLLRGSRMPDDPKLMKRCPDHFRKCLHM</sequence>
<evidence type="ECO:0000313" key="1">
    <source>
        <dbReference type="EMBL" id="KAK0135144.1"/>
    </source>
</evidence>
<dbReference type="InterPro" id="IPR010255">
    <property type="entry name" value="Haem_peroxidase_sf"/>
</dbReference>
<proteinExistence type="predicted"/>
<dbReference type="GO" id="GO:0004601">
    <property type="term" value="F:peroxidase activity"/>
    <property type="evidence" value="ECO:0007669"/>
    <property type="project" value="UniProtKB-KW"/>
</dbReference>
<dbReference type="InterPro" id="IPR019791">
    <property type="entry name" value="Haem_peroxidase_animal"/>
</dbReference>
<keyword evidence="1" id="KW-0575">Peroxidase</keyword>
<dbReference type="PANTHER" id="PTHR11475:SF63">
    <property type="entry name" value="EOSINOPHIL PEROXIDASE"/>
    <property type="match status" value="1"/>
</dbReference>
<dbReference type="EMBL" id="JAOPHQ010005466">
    <property type="protein sequence ID" value="KAK0135144.1"/>
    <property type="molecule type" value="Genomic_DNA"/>
</dbReference>
<dbReference type="AlphaFoldDB" id="A0AA47M7R8"/>
<accession>A0AA47M7R8</accession>
<dbReference type="PROSITE" id="PS50292">
    <property type="entry name" value="PEROXIDASE_3"/>
    <property type="match status" value="1"/>
</dbReference>
<organism evidence="1 2">
    <name type="scientific">Merluccius polli</name>
    <name type="common">Benguela hake</name>
    <name type="synonym">Merluccius cadenati</name>
    <dbReference type="NCBI Taxonomy" id="89951"/>
    <lineage>
        <taxon>Eukaryota</taxon>
        <taxon>Metazoa</taxon>
        <taxon>Chordata</taxon>
        <taxon>Craniata</taxon>
        <taxon>Vertebrata</taxon>
        <taxon>Euteleostomi</taxon>
        <taxon>Actinopterygii</taxon>
        <taxon>Neopterygii</taxon>
        <taxon>Teleostei</taxon>
        <taxon>Neoteleostei</taxon>
        <taxon>Acanthomorphata</taxon>
        <taxon>Zeiogadaria</taxon>
        <taxon>Gadariae</taxon>
        <taxon>Gadiformes</taxon>
        <taxon>Gadoidei</taxon>
        <taxon>Merlucciidae</taxon>
        <taxon>Merluccius</taxon>
    </lineage>
</organism>